<dbReference type="KEGG" id="cdet:87945605"/>
<evidence type="ECO:0000256" key="1">
    <source>
        <dbReference type="ARBA" id="ARBA00038158"/>
    </source>
</evidence>
<dbReference type="SUPFAM" id="SSF53335">
    <property type="entry name" value="S-adenosyl-L-methionine-dependent methyltransferases"/>
    <property type="match status" value="1"/>
</dbReference>
<name>A0AAX4IM50_9PEZI</name>
<accession>A0AAX4IM50</accession>
<dbReference type="GO" id="GO:0008168">
    <property type="term" value="F:methyltransferase activity"/>
    <property type="evidence" value="ECO:0007669"/>
    <property type="project" value="UniProtKB-KW"/>
</dbReference>
<gene>
    <name evidence="3" type="ORF">CDEST_09102</name>
</gene>
<keyword evidence="3" id="KW-0489">Methyltransferase</keyword>
<evidence type="ECO:0000259" key="2">
    <source>
        <dbReference type="Pfam" id="PF13847"/>
    </source>
</evidence>
<keyword evidence="4" id="KW-1185">Reference proteome</keyword>
<dbReference type="Pfam" id="PF13847">
    <property type="entry name" value="Methyltransf_31"/>
    <property type="match status" value="1"/>
</dbReference>
<evidence type="ECO:0000313" key="4">
    <source>
        <dbReference type="Proteomes" id="UP001322277"/>
    </source>
</evidence>
<dbReference type="Gene3D" id="3.40.50.150">
    <property type="entry name" value="Vaccinia Virus protein VP39"/>
    <property type="match status" value="1"/>
</dbReference>
<dbReference type="GO" id="GO:0032259">
    <property type="term" value="P:methylation"/>
    <property type="evidence" value="ECO:0007669"/>
    <property type="project" value="UniProtKB-KW"/>
</dbReference>
<dbReference type="PANTHER" id="PTHR43591">
    <property type="entry name" value="METHYLTRANSFERASE"/>
    <property type="match status" value="1"/>
</dbReference>
<dbReference type="Proteomes" id="UP001322277">
    <property type="component" value="Chromosome 5"/>
</dbReference>
<keyword evidence="3" id="KW-0808">Transferase</keyword>
<comment type="similarity">
    <text evidence="1">Belongs to the methyltransferase superfamily. LaeA methyltransferase family.</text>
</comment>
<dbReference type="AlphaFoldDB" id="A0AAX4IM50"/>
<feature type="domain" description="Methyltransferase" evidence="2">
    <location>
        <begin position="45"/>
        <end position="160"/>
    </location>
</feature>
<evidence type="ECO:0000313" key="3">
    <source>
        <dbReference type="EMBL" id="WQF84088.1"/>
    </source>
</evidence>
<dbReference type="InterPro" id="IPR029063">
    <property type="entry name" value="SAM-dependent_MTases_sf"/>
</dbReference>
<dbReference type="GeneID" id="87945605"/>
<dbReference type="RefSeq" id="XP_062781312.1">
    <property type="nucleotide sequence ID" value="XM_062925261.1"/>
</dbReference>
<dbReference type="InterPro" id="IPR025714">
    <property type="entry name" value="Methyltranfer_dom"/>
</dbReference>
<sequence length="289" mass="31360">MPSRLDVTRNYLGHSVGTIHAHISNRTMANSVPYLNPILDSLPPNFTFLDVGCGPASITVDIARRYPSATILAIDGSPAVISQARDVAQKANVHNVRFAVGDALDLAPTASEPGFELIMSGCDVAHTHNVVMHTSDAPRALVELRSAVKVGGFVCCKEADRACLMLWPENQAIRRTYEVISGIMAAKGCDPYVGRKLKTYAMAAGFSSNDISVGQAPWVVSSREERENWGGLVARTSADAEARTRVENDARCIGLEISLEELQKGWRDWIEDDTACASISDVHVVCRKH</sequence>
<reference evidence="4" key="1">
    <citation type="journal article" date="2023" name="bioRxiv">
        <title>Complete genome of the Medicago anthracnose fungus, Colletotrichum destructivum, reveals a mini-chromosome-like region within a core chromosome.</title>
        <authorList>
            <person name="Lapalu N."/>
            <person name="Simon A."/>
            <person name="Lu A."/>
            <person name="Plaumann P.-L."/>
            <person name="Amselem J."/>
            <person name="Pigne S."/>
            <person name="Auger A."/>
            <person name="Koch C."/>
            <person name="Dallery J.-F."/>
            <person name="O'Connell R.J."/>
        </authorList>
    </citation>
    <scope>NUCLEOTIDE SEQUENCE [LARGE SCALE GENOMIC DNA]</scope>
    <source>
        <strain evidence="4">CBS 520.97</strain>
    </source>
</reference>
<organism evidence="3 4">
    <name type="scientific">Colletotrichum destructivum</name>
    <dbReference type="NCBI Taxonomy" id="34406"/>
    <lineage>
        <taxon>Eukaryota</taxon>
        <taxon>Fungi</taxon>
        <taxon>Dikarya</taxon>
        <taxon>Ascomycota</taxon>
        <taxon>Pezizomycotina</taxon>
        <taxon>Sordariomycetes</taxon>
        <taxon>Hypocreomycetidae</taxon>
        <taxon>Glomerellales</taxon>
        <taxon>Glomerellaceae</taxon>
        <taxon>Colletotrichum</taxon>
        <taxon>Colletotrichum destructivum species complex</taxon>
    </lineage>
</organism>
<dbReference type="EMBL" id="CP137309">
    <property type="protein sequence ID" value="WQF84088.1"/>
    <property type="molecule type" value="Genomic_DNA"/>
</dbReference>
<protein>
    <submittedName>
        <fullName evidence="3">Methyltransferase domain-containing protein</fullName>
    </submittedName>
</protein>
<dbReference type="CDD" id="cd02440">
    <property type="entry name" value="AdoMet_MTases"/>
    <property type="match status" value="1"/>
</dbReference>
<proteinExistence type="inferred from homology"/>
<dbReference type="PANTHER" id="PTHR43591:SF24">
    <property type="entry name" value="2-METHOXY-6-POLYPRENYL-1,4-BENZOQUINOL METHYLASE, MITOCHONDRIAL"/>
    <property type="match status" value="1"/>
</dbReference>